<dbReference type="AlphaFoldDB" id="A0A6G1ZFW2"/>
<evidence type="ECO:0000313" key="2">
    <source>
        <dbReference type="EMBL" id="MRY12866.1"/>
    </source>
</evidence>
<organism evidence="2">
    <name type="scientific">Parabacteroides goldsteinii</name>
    <dbReference type="NCBI Taxonomy" id="328812"/>
    <lineage>
        <taxon>Bacteria</taxon>
        <taxon>Pseudomonadati</taxon>
        <taxon>Bacteroidota</taxon>
        <taxon>Bacteroidia</taxon>
        <taxon>Bacteroidales</taxon>
        <taxon>Tannerellaceae</taxon>
        <taxon>Parabacteroides</taxon>
    </lineage>
</organism>
<protein>
    <recommendedName>
        <fullName evidence="3">DUF4252 domain-containing protein</fullName>
    </recommendedName>
</protein>
<dbReference type="RefSeq" id="WP_009860191.1">
    <property type="nucleotide sequence ID" value="NZ_CAJSYT010000024.1"/>
</dbReference>
<gene>
    <name evidence="2" type="ORF">GKE01_15495</name>
</gene>
<comment type="caution">
    <text evidence="2">The sequence shown here is derived from an EMBL/GenBank/DDBJ whole genome shotgun (WGS) entry which is preliminary data.</text>
</comment>
<reference evidence="2" key="1">
    <citation type="journal article" date="2019" name="Nat. Med.">
        <title>A library of human gut bacterial isolates paired with longitudinal multiomics data enables mechanistic microbiome research.</title>
        <authorList>
            <person name="Poyet M."/>
            <person name="Groussin M."/>
            <person name="Gibbons S.M."/>
            <person name="Avila-Pacheco J."/>
            <person name="Jiang X."/>
            <person name="Kearney S.M."/>
            <person name="Perrotta A.R."/>
            <person name="Berdy B."/>
            <person name="Zhao S."/>
            <person name="Lieberman T.D."/>
            <person name="Swanson P.K."/>
            <person name="Smith M."/>
            <person name="Roesemann S."/>
            <person name="Alexander J.E."/>
            <person name="Rich S.A."/>
            <person name="Livny J."/>
            <person name="Vlamakis H."/>
            <person name="Clish C."/>
            <person name="Bullock K."/>
            <person name="Deik A."/>
            <person name="Scott J."/>
            <person name="Pierce K.A."/>
            <person name="Xavier R.J."/>
            <person name="Alm E.J."/>
        </authorList>
    </citation>
    <scope>NUCLEOTIDE SEQUENCE</scope>
    <source>
        <strain evidence="2">BIOML-A4</strain>
    </source>
</reference>
<sequence>MKTKAIIISLFFCLFMGASFLCGATPYLSAGQPADSVLWKQQLDMIKKNTAEYHLGYVLTGYKYIGKISTEEELERAKLAILDGTGYPAVAYGKTKLMSLKEFSSIDKEKAENMRKDVRKTLDQLLRLRLGLEEVELEWTCDGTIYKTVCVVSGTLGILYENVFINSFQPGVETTTVRSEF</sequence>
<feature type="signal peptide" evidence="1">
    <location>
        <begin position="1"/>
        <end position="24"/>
    </location>
</feature>
<accession>A0A6G1ZFW2</accession>
<proteinExistence type="predicted"/>
<evidence type="ECO:0000256" key="1">
    <source>
        <dbReference type="SAM" id="SignalP"/>
    </source>
</evidence>
<feature type="chain" id="PRO_5026107384" description="DUF4252 domain-containing protein" evidence="1">
    <location>
        <begin position="25"/>
        <end position="181"/>
    </location>
</feature>
<keyword evidence="1" id="KW-0732">Signal</keyword>
<name>A0A6G1ZFW2_9BACT</name>
<dbReference type="EMBL" id="WKLP01000023">
    <property type="protein sequence ID" value="MRY12866.1"/>
    <property type="molecule type" value="Genomic_DNA"/>
</dbReference>
<evidence type="ECO:0008006" key="3">
    <source>
        <dbReference type="Google" id="ProtNLM"/>
    </source>
</evidence>